<sequence length="991" mass="111155">MIEVMSLTMPTGTVPRFGGTKAQINSPVALSAKKNEKKMKIRSKSNSNRTMLTGRESLIRLIGKRRRFLPNRQSILSDPIQISSSLVKDENGAEESLEERSDNLTGSSGSEKVTCPVCGNKVRGEDYMINSHLDACLTRGTKRKLSQQTLLQFNFCSRSKAQIDLTNLDDTKSNSNCHYKDIKDLSGVGIEGNKSITYESSSSSDNVSLAYTDGLEEISVGNGNRIISGDLPVSNGENLPGIEVSENDSANSDDDISGKLLATFIVGRRFSEEEELNTGDNISLCRDPENIKDPNAIKVLSSDSEYGKVLGYIPRELAEHLSKLMDSFCISFEGRIMSVPEQSRAVVPIQIWCQEKISFSELEGEGVQVLLSLCRRHVINAVNLSEITPLGMVKYQQNFCLLLQEVLRTTPHVFTHDENTFLENFLLLSNDSQRLFIRLYTRKGPWFRMSNISYAEILDNQIAVKELSEAGYVCSTETTSELQKDDLEGILNILTVGELRELLSVTNKKGSHSSRKQESISSLISAYGDGSSSLLYKMVLEKSGSCIRISSEADSLIWRVERLFFCNGEQDLSAFLLVDLGIVKYPTYNCVVTDQLFSSRNDLLSYEEALEVAQIMDESLEEDNSSMVLRCIAISISRISSDAAKTIKFLCFSASWVYSKVVLLGVSFLESERRYTDAVDLLKHLLLSFAKDRRRGYWTLRLSIDLEHLGRVNESLSIAESGLDDPWVRAGSRISLQRRVLRLGKPPRRWKIPSYSESVKRKIPEVHVQGRPLNCKTGTKSRFYGEDGEQCGVEQLALQYYAGEDGGGWQGVHSESGIWLTIFGLLMWDVIFSDVPNVFLTRFQTSPLDLDTDYFYEGRKSIIEPLLAKIQEGMAEEILITSWESHFGTSCRGVNWNRHSLTELRAVVTCIGSGCMATICRHLAQDYRSWSSGMPDLLLWRFHSDYSGEAKLVEVKGPRDRLSEQQRAWLLFFMDSGFNAEVCRVNPPVAK</sequence>
<keyword evidence="2" id="KW-1185">Reference proteome</keyword>
<organism evidence="1 2">
    <name type="scientific">Smallanthus sonchifolius</name>
    <dbReference type="NCBI Taxonomy" id="185202"/>
    <lineage>
        <taxon>Eukaryota</taxon>
        <taxon>Viridiplantae</taxon>
        <taxon>Streptophyta</taxon>
        <taxon>Embryophyta</taxon>
        <taxon>Tracheophyta</taxon>
        <taxon>Spermatophyta</taxon>
        <taxon>Magnoliopsida</taxon>
        <taxon>eudicotyledons</taxon>
        <taxon>Gunneridae</taxon>
        <taxon>Pentapetalae</taxon>
        <taxon>asterids</taxon>
        <taxon>campanulids</taxon>
        <taxon>Asterales</taxon>
        <taxon>Asteraceae</taxon>
        <taxon>Asteroideae</taxon>
        <taxon>Heliantheae alliance</taxon>
        <taxon>Millerieae</taxon>
        <taxon>Smallanthus</taxon>
    </lineage>
</organism>
<proteinExistence type="predicted"/>
<accession>A0ACB9D9D5</accession>
<protein>
    <submittedName>
        <fullName evidence="1">Uncharacterized protein</fullName>
    </submittedName>
</protein>
<evidence type="ECO:0000313" key="2">
    <source>
        <dbReference type="Proteomes" id="UP001056120"/>
    </source>
</evidence>
<reference evidence="1 2" key="2">
    <citation type="journal article" date="2022" name="Mol. Ecol. Resour.">
        <title>The genomes of chicory, endive, great burdock and yacon provide insights into Asteraceae paleo-polyploidization history and plant inulin production.</title>
        <authorList>
            <person name="Fan W."/>
            <person name="Wang S."/>
            <person name="Wang H."/>
            <person name="Wang A."/>
            <person name="Jiang F."/>
            <person name="Liu H."/>
            <person name="Zhao H."/>
            <person name="Xu D."/>
            <person name="Zhang Y."/>
        </authorList>
    </citation>
    <scope>NUCLEOTIDE SEQUENCE [LARGE SCALE GENOMIC DNA]</scope>
    <source>
        <strain evidence="2">cv. Yunnan</strain>
        <tissue evidence="1">Leaves</tissue>
    </source>
</reference>
<gene>
    <name evidence="1" type="ORF">L1987_60848</name>
</gene>
<name>A0ACB9D9D5_9ASTR</name>
<evidence type="ECO:0000313" key="1">
    <source>
        <dbReference type="EMBL" id="KAI3743145.1"/>
    </source>
</evidence>
<dbReference type="EMBL" id="CM042037">
    <property type="protein sequence ID" value="KAI3743145.1"/>
    <property type="molecule type" value="Genomic_DNA"/>
</dbReference>
<reference evidence="2" key="1">
    <citation type="journal article" date="2022" name="Mol. Ecol. Resour.">
        <title>The genomes of chicory, endive, great burdock and yacon provide insights into Asteraceae palaeo-polyploidization history and plant inulin production.</title>
        <authorList>
            <person name="Fan W."/>
            <person name="Wang S."/>
            <person name="Wang H."/>
            <person name="Wang A."/>
            <person name="Jiang F."/>
            <person name="Liu H."/>
            <person name="Zhao H."/>
            <person name="Xu D."/>
            <person name="Zhang Y."/>
        </authorList>
    </citation>
    <scope>NUCLEOTIDE SEQUENCE [LARGE SCALE GENOMIC DNA]</scope>
    <source>
        <strain evidence="2">cv. Yunnan</strain>
    </source>
</reference>
<dbReference type="Proteomes" id="UP001056120">
    <property type="component" value="Linkage Group LG20"/>
</dbReference>
<comment type="caution">
    <text evidence="1">The sequence shown here is derived from an EMBL/GenBank/DDBJ whole genome shotgun (WGS) entry which is preliminary data.</text>
</comment>